<gene>
    <name evidence="5" type="ORF">PbJCM13498_33170</name>
</gene>
<dbReference type="InterPro" id="IPR036388">
    <property type="entry name" value="WH-like_DNA-bd_sf"/>
</dbReference>
<evidence type="ECO:0000313" key="5">
    <source>
        <dbReference type="EMBL" id="GET34454.1"/>
    </source>
</evidence>
<dbReference type="Gene3D" id="1.10.10.10">
    <property type="entry name" value="Winged helix-like DNA-binding domain superfamily/Winged helix DNA-binding domain"/>
    <property type="match status" value="1"/>
</dbReference>
<keyword evidence="3" id="KW-0804">Transcription</keyword>
<keyword evidence="2" id="KW-0238">DNA-binding</keyword>
<dbReference type="PANTHER" id="PTHR33164">
    <property type="entry name" value="TRANSCRIPTIONAL REGULATOR, MARR FAMILY"/>
    <property type="match status" value="1"/>
</dbReference>
<accession>A0A5M4B2Z3</accession>
<dbReference type="SMART" id="SM00347">
    <property type="entry name" value="HTH_MARR"/>
    <property type="match status" value="1"/>
</dbReference>
<dbReference type="InterPro" id="IPR036390">
    <property type="entry name" value="WH_DNA-bd_sf"/>
</dbReference>
<dbReference type="OrthoDB" id="1120589at2"/>
<protein>
    <submittedName>
        <fullName evidence="5">MarR family transcriptional regulator</fullName>
    </submittedName>
</protein>
<keyword evidence="6" id="KW-1185">Reference proteome</keyword>
<dbReference type="InterPro" id="IPR000835">
    <property type="entry name" value="HTH_MarR-typ"/>
</dbReference>
<dbReference type="Pfam" id="PF01047">
    <property type="entry name" value="MarR"/>
    <property type="match status" value="1"/>
</dbReference>
<dbReference type="InterPro" id="IPR039422">
    <property type="entry name" value="MarR/SlyA-like"/>
</dbReference>
<keyword evidence="1" id="KW-0805">Transcription regulation</keyword>
<dbReference type="PANTHER" id="PTHR33164:SF89">
    <property type="entry name" value="MARR FAMILY REGULATORY PROTEIN"/>
    <property type="match status" value="1"/>
</dbReference>
<dbReference type="GO" id="GO:0003677">
    <property type="term" value="F:DNA binding"/>
    <property type="evidence" value="ECO:0007669"/>
    <property type="project" value="UniProtKB-KW"/>
</dbReference>
<comment type="caution">
    <text evidence="5">The sequence shown here is derived from an EMBL/GenBank/DDBJ whole genome shotgun (WGS) entry which is preliminary data.</text>
</comment>
<evidence type="ECO:0000256" key="2">
    <source>
        <dbReference type="ARBA" id="ARBA00023125"/>
    </source>
</evidence>
<organism evidence="5 6">
    <name type="scientific">Prolixibacter bellariivorans</name>
    <dbReference type="NCBI Taxonomy" id="314319"/>
    <lineage>
        <taxon>Bacteria</taxon>
        <taxon>Pseudomonadati</taxon>
        <taxon>Bacteroidota</taxon>
        <taxon>Bacteroidia</taxon>
        <taxon>Marinilabiliales</taxon>
        <taxon>Prolixibacteraceae</taxon>
        <taxon>Prolixibacter</taxon>
    </lineage>
</organism>
<evidence type="ECO:0000256" key="3">
    <source>
        <dbReference type="ARBA" id="ARBA00023163"/>
    </source>
</evidence>
<reference evidence="5 6" key="1">
    <citation type="submission" date="2019-10" db="EMBL/GenBank/DDBJ databases">
        <title>Prolixibacter strains distinguished by the presence of nitrate reductase genes were adept at nitrate-dependent anaerobic corrosion of metallic iron and carbon steel.</title>
        <authorList>
            <person name="Iino T."/>
            <person name="Shono N."/>
            <person name="Ito K."/>
            <person name="Nakamura R."/>
            <person name="Sueoka K."/>
            <person name="Harayama S."/>
            <person name="Ohkuma M."/>
        </authorList>
    </citation>
    <scope>NUCLEOTIDE SEQUENCE [LARGE SCALE GENOMIC DNA]</scope>
    <source>
        <strain evidence="5 6">JCM 13498</strain>
    </source>
</reference>
<dbReference type="PROSITE" id="PS01117">
    <property type="entry name" value="HTH_MARR_1"/>
    <property type="match status" value="1"/>
</dbReference>
<name>A0A5M4B2Z3_9BACT</name>
<dbReference type="PROSITE" id="PS50995">
    <property type="entry name" value="HTH_MARR_2"/>
    <property type="match status" value="1"/>
</dbReference>
<dbReference type="SUPFAM" id="SSF46785">
    <property type="entry name" value="Winged helix' DNA-binding domain"/>
    <property type="match status" value="1"/>
</dbReference>
<dbReference type="GO" id="GO:0006950">
    <property type="term" value="P:response to stress"/>
    <property type="evidence" value="ECO:0007669"/>
    <property type="project" value="TreeGrafter"/>
</dbReference>
<dbReference type="GO" id="GO:0003700">
    <property type="term" value="F:DNA-binding transcription factor activity"/>
    <property type="evidence" value="ECO:0007669"/>
    <property type="project" value="InterPro"/>
</dbReference>
<evidence type="ECO:0000256" key="1">
    <source>
        <dbReference type="ARBA" id="ARBA00023015"/>
    </source>
</evidence>
<evidence type="ECO:0000259" key="4">
    <source>
        <dbReference type="PROSITE" id="PS50995"/>
    </source>
</evidence>
<dbReference type="AlphaFoldDB" id="A0A5M4B2Z3"/>
<dbReference type="InterPro" id="IPR023187">
    <property type="entry name" value="Tscrpt_reg_MarR-type_CS"/>
</dbReference>
<dbReference type="PRINTS" id="PR00598">
    <property type="entry name" value="HTHMARR"/>
</dbReference>
<dbReference type="EMBL" id="BLAX01000001">
    <property type="protein sequence ID" value="GET34454.1"/>
    <property type="molecule type" value="Genomic_DNA"/>
</dbReference>
<feature type="domain" description="HTH marR-type" evidence="4">
    <location>
        <begin position="1"/>
        <end position="137"/>
    </location>
</feature>
<sequence length="160" mass="18268">MDFTPVIIKVRRIVRSINLESKKVQKEYGVSIPQLLCLEYLKEAPNYQATQRVIRDHMRLNSSTMTGIINRLERKGFVARLPKSGDKRVTNIALTSNGERILKNTPDLMQKRLDMKLRSLSDTEIGKINDALDLLINMLEIEDIDASPVLTGGEENIRDF</sequence>
<proteinExistence type="predicted"/>
<evidence type="ECO:0000313" key="6">
    <source>
        <dbReference type="Proteomes" id="UP000391834"/>
    </source>
</evidence>
<dbReference type="Proteomes" id="UP000391834">
    <property type="component" value="Unassembled WGS sequence"/>
</dbReference>